<evidence type="ECO:0000313" key="2">
    <source>
        <dbReference type="Proteomes" id="UP000095468"/>
    </source>
</evidence>
<dbReference type="SUPFAM" id="SSF48371">
    <property type="entry name" value="ARM repeat"/>
    <property type="match status" value="1"/>
</dbReference>
<reference evidence="1 2" key="1">
    <citation type="submission" date="2015-09" db="EMBL/GenBank/DDBJ databases">
        <authorList>
            <consortium name="Pathogen Informatics"/>
        </authorList>
    </citation>
    <scope>NUCLEOTIDE SEQUENCE [LARGE SCALE GENOMIC DNA]</scope>
    <source>
        <strain evidence="1 2">2789STDY5608823</strain>
    </source>
</reference>
<dbReference type="Gene3D" id="1.25.10.10">
    <property type="entry name" value="Leucine-rich Repeat Variant"/>
    <property type="match status" value="1"/>
</dbReference>
<dbReference type="Proteomes" id="UP000095468">
    <property type="component" value="Unassembled WGS sequence"/>
</dbReference>
<dbReference type="RefSeq" id="WP_055285499.1">
    <property type="nucleotide sequence ID" value="NZ_CYYP01000003.1"/>
</dbReference>
<dbReference type="EMBL" id="CYYP01000003">
    <property type="protein sequence ID" value="CUN64825.1"/>
    <property type="molecule type" value="Genomic_DNA"/>
</dbReference>
<name>A0A173YP24_9ACTN</name>
<sequence length="232" mass="26145">MAENKDEQLTDEELAQLQLAEENENAVDRLVQELGCPTRRIRQFAARVLHLLAERDPQRVVPCVPALIEALDRPEAQTRWEALDALAALATTCPEQMGDAFEGAETALFDEISSTLRYAAFRLLCVWGATSVDRSREAWPILDEAIQCYHGDLEYRDMLGCLYEFGQGEIDAEIAEKLALRLKFDAENGKGSYLKARSSEICEMLVKRFGLDLSKKKKRASVKESDDAEDEE</sequence>
<dbReference type="InterPro" id="IPR011989">
    <property type="entry name" value="ARM-like"/>
</dbReference>
<gene>
    <name evidence="1" type="ORF">ERS852381_00491</name>
</gene>
<accession>A0A173YP24</accession>
<dbReference type="AlphaFoldDB" id="A0A173YP24"/>
<proteinExistence type="predicted"/>
<protein>
    <recommendedName>
        <fullName evidence="3">HEAT repeat domain-containing protein</fullName>
    </recommendedName>
</protein>
<organism evidence="1 2">
    <name type="scientific">Collinsella aerofaciens</name>
    <dbReference type="NCBI Taxonomy" id="74426"/>
    <lineage>
        <taxon>Bacteria</taxon>
        <taxon>Bacillati</taxon>
        <taxon>Actinomycetota</taxon>
        <taxon>Coriobacteriia</taxon>
        <taxon>Coriobacteriales</taxon>
        <taxon>Coriobacteriaceae</taxon>
        <taxon>Collinsella</taxon>
    </lineage>
</organism>
<evidence type="ECO:0000313" key="1">
    <source>
        <dbReference type="EMBL" id="CUN64825.1"/>
    </source>
</evidence>
<dbReference type="InterPro" id="IPR016024">
    <property type="entry name" value="ARM-type_fold"/>
</dbReference>
<evidence type="ECO:0008006" key="3">
    <source>
        <dbReference type="Google" id="ProtNLM"/>
    </source>
</evidence>